<evidence type="ECO:0000313" key="6">
    <source>
        <dbReference type="Proteomes" id="UP000308365"/>
    </source>
</evidence>
<reference evidence="6" key="1">
    <citation type="journal article" date="2019" name="IScience">
        <title>Narwhal Genome Reveals Long-Term Low Genetic Diversity despite Current Large Abundance Size.</title>
        <authorList>
            <person name="Westbury M.V."/>
            <person name="Petersen B."/>
            <person name="Garde E."/>
            <person name="Heide-Jorgensen M.P."/>
            <person name="Lorenzen E.D."/>
        </authorList>
    </citation>
    <scope>NUCLEOTIDE SEQUENCE [LARGE SCALE GENOMIC DNA]</scope>
</reference>
<organism evidence="5 6">
    <name type="scientific">Monodon monoceros</name>
    <name type="common">Narwhal</name>
    <name type="synonym">Ceratodon monodon</name>
    <dbReference type="NCBI Taxonomy" id="40151"/>
    <lineage>
        <taxon>Eukaryota</taxon>
        <taxon>Metazoa</taxon>
        <taxon>Chordata</taxon>
        <taxon>Craniata</taxon>
        <taxon>Vertebrata</taxon>
        <taxon>Euteleostomi</taxon>
        <taxon>Mammalia</taxon>
        <taxon>Eutheria</taxon>
        <taxon>Laurasiatheria</taxon>
        <taxon>Artiodactyla</taxon>
        <taxon>Whippomorpha</taxon>
        <taxon>Cetacea</taxon>
        <taxon>Odontoceti</taxon>
        <taxon>Monodontidae</taxon>
        <taxon>Monodon</taxon>
    </lineage>
</organism>
<feature type="region of interest" description="Disordered" evidence="3">
    <location>
        <begin position="29"/>
        <end position="208"/>
    </location>
</feature>
<dbReference type="SMART" id="SM01233">
    <property type="entry name" value="HABP4_PAI-RBP1"/>
    <property type="match status" value="1"/>
</dbReference>
<dbReference type="InterPro" id="IPR032381">
    <property type="entry name" value="IHABP4_N"/>
</dbReference>
<proteinExistence type="inferred from homology"/>
<dbReference type="AlphaFoldDB" id="A0A4U1F303"/>
<feature type="compositionally biased region" description="Gly residues" evidence="3">
    <location>
        <begin position="130"/>
        <end position="142"/>
    </location>
</feature>
<dbReference type="Proteomes" id="UP000308365">
    <property type="component" value="Unassembled WGS sequence"/>
</dbReference>
<dbReference type="InterPro" id="IPR006861">
    <property type="entry name" value="HABP4_PAIRBP1-bd"/>
</dbReference>
<dbReference type="EMBL" id="RWIC01000452">
    <property type="protein sequence ID" value="TKC43695.1"/>
    <property type="molecule type" value="Genomic_DNA"/>
</dbReference>
<evidence type="ECO:0000313" key="5">
    <source>
        <dbReference type="EMBL" id="TKC43695.1"/>
    </source>
</evidence>
<dbReference type="GO" id="GO:0005634">
    <property type="term" value="C:nucleus"/>
    <property type="evidence" value="ECO:0007669"/>
    <property type="project" value="TreeGrafter"/>
</dbReference>
<gene>
    <name evidence="5" type="ORF">EI555_015547</name>
</gene>
<protein>
    <recommendedName>
        <fullName evidence="4">Hyaluronan/mRNA-binding protein domain-containing protein</fullName>
    </recommendedName>
</protein>
<sequence length="266" mass="29392">EGFGCVVTNRFDQLFDNKSDPFEVLKATENKKKEASGGGFGGPGAKSAAQAVAQTPTRVGVVDKKEEMQPPVALKKEGKRRVGRRPDQQLQGEEKIIDRRPERRPPRERRFEKPLEVKGGGLPWWRPLGRGRGGCGRGMGRGDGFDSRDKCEFDRHSEHEDKRGGSGSHSWGTVKDELTDLEQSNVTEETPEGEEHPVADTENKENEVEKSILESLAAQDVVAGEDEVAVGVVDVQTGASGLTSQVLLLLTWMTQRHSQLWLNWVP</sequence>
<feature type="non-terminal residue" evidence="5">
    <location>
        <position position="1"/>
    </location>
</feature>
<dbReference type="GO" id="GO:0006417">
    <property type="term" value="P:regulation of translation"/>
    <property type="evidence" value="ECO:0007669"/>
    <property type="project" value="UniProtKB-KW"/>
</dbReference>
<name>A0A4U1F303_MONMO</name>
<evidence type="ECO:0000256" key="3">
    <source>
        <dbReference type="SAM" id="MobiDB-lite"/>
    </source>
</evidence>
<dbReference type="Pfam" id="PF16174">
    <property type="entry name" value="IHABP4_N"/>
    <property type="match status" value="1"/>
</dbReference>
<keyword evidence="1" id="KW-0810">Translation regulation</keyword>
<evidence type="ECO:0000259" key="4">
    <source>
        <dbReference type="SMART" id="SM01233"/>
    </source>
</evidence>
<dbReference type="PANTHER" id="PTHR12299">
    <property type="entry name" value="HYALURONIC ACID-BINDING PROTEIN 4"/>
    <property type="match status" value="1"/>
</dbReference>
<feature type="domain" description="Hyaluronan/mRNA-binding protein" evidence="4">
    <location>
        <begin position="149"/>
        <end position="229"/>
    </location>
</feature>
<dbReference type="GO" id="GO:0005737">
    <property type="term" value="C:cytoplasm"/>
    <property type="evidence" value="ECO:0007669"/>
    <property type="project" value="TreeGrafter"/>
</dbReference>
<comment type="caution">
    <text evidence="5">The sequence shown here is derived from an EMBL/GenBank/DDBJ whole genome shotgun (WGS) entry which is preliminary data.</text>
</comment>
<accession>A0A4U1F303</accession>
<evidence type="ECO:0000256" key="1">
    <source>
        <dbReference type="ARBA" id="ARBA00022845"/>
    </source>
</evidence>
<dbReference type="GO" id="GO:0003730">
    <property type="term" value="F:mRNA 3'-UTR binding"/>
    <property type="evidence" value="ECO:0007669"/>
    <property type="project" value="TreeGrafter"/>
</dbReference>
<feature type="compositionally biased region" description="Basic and acidic residues" evidence="3">
    <location>
        <begin position="193"/>
        <end position="208"/>
    </location>
</feature>
<evidence type="ECO:0000256" key="2">
    <source>
        <dbReference type="ARBA" id="ARBA00035118"/>
    </source>
</evidence>
<dbReference type="InterPro" id="IPR039764">
    <property type="entry name" value="HABP4/SERBP1-like"/>
</dbReference>
<comment type="similarity">
    <text evidence="2">Belongs to the SERBP1-HABP4 family.</text>
</comment>
<dbReference type="PANTHER" id="PTHR12299:SF29">
    <property type="entry name" value="SERPINE1 MRNA-BINDING PROTEIN 1"/>
    <property type="match status" value="1"/>
</dbReference>
<dbReference type="Pfam" id="PF04774">
    <property type="entry name" value="HABP4_PAI-RBP1"/>
    <property type="match status" value="1"/>
</dbReference>
<feature type="compositionally biased region" description="Basic and acidic residues" evidence="3">
    <location>
        <begin position="143"/>
        <end position="164"/>
    </location>
</feature>
<feature type="compositionally biased region" description="Basic and acidic residues" evidence="3">
    <location>
        <begin position="84"/>
        <end position="116"/>
    </location>
</feature>